<evidence type="ECO:0000313" key="1">
    <source>
        <dbReference type="EMBL" id="TMS35605.1"/>
    </source>
</evidence>
<dbReference type="Pfam" id="PF25969">
    <property type="entry name" value="NUDT9_N"/>
    <property type="match status" value="1"/>
</dbReference>
<name>A0A4U8USP1_STECR</name>
<dbReference type="AlphaFoldDB" id="A0A4U8USP1"/>
<dbReference type="EMBL" id="AZBU02000001">
    <property type="protein sequence ID" value="TMS35605.1"/>
    <property type="molecule type" value="Genomic_DNA"/>
</dbReference>
<dbReference type="InterPro" id="IPR039989">
    <property type="entry name" value="NUDT9"/>
</dbReference>
<proteinExistence type="predicted"/>
<dbReference type="PANTHER" id="PTHR13030">
    <property type="entry name" value="NUDIX HYDROLASE"/>
    <property type="match status" value="1"/>
</dbReference>
<dbReference type="SUPFAM" id="SSF55811">
    <property type="entry name" value="Nudix"/>
    <property type="match status" value="1"/>
</dbReference>
<accession>A0A4U8USP1</accession>
<dbReference type="InterPro" id="IPR015797">
    <property type="entry name" value="NUDIX_hydrolase-like_dom_sf"/>
</dbReference>
<reference evidence="1 2" key="1">
    <citation type="journal article" date="2015" name="Genome Biol.">
        <title>Comparative genomics of Steinernema reveals deeply conserved gene regulatory networks.</title>
        <authorList>
            <person name="Dillman A.R."/>
            <person name="Macchietto M."/>
            <person name="Porter C.F."/>
            <person name="Rogers A."/>
            <person name="Williams B."/>
            <person name="Antoshechkin I."/>
            <person name="Lee M.M."/>
            <person name="Goodwin Z."/>
            <person name="Lu X."/>
            <person name="Lewis E.E."/>
            <person name="Goodrich-Blair H."/>
            <person name="Stock S.P."/>
            <person name="Adams B.J."/>
            <person name="Sternberg P.W."/>
            <person name="Mortazavi A."/>
        </authorList>
    </citation>
    <scope>NUCLEOTIDE SEQUENCE [LARGE SCALE GENOMIC DNA]</scope>
    <source>
        <strain evidence="1 2">ALL</strain>
    </source>
</reference>
<gene>
    <name evidence="1" type="ORF">L596_002972</name>
</gene>
<protein>
    <recommendedName>
        <fullName evidence="3">Nudix hydrolase domain-containing protein</fullName>
    </recommendedName>
</protein>
<dbReference type="Proteomes" id="UP000298663">
    <property type="component" value="Chromosome X"/>
</dbReference>
<sequence length="317" mass="35620">MIQRFHCSDKNRELAWISSRSEKNDVSKDGMLPSSRCAVDRKSGAWVSEFAPLALQEICLRAPSMFNCSGLCTLRSISAMQGAGFHWKCRQTEKPYLYSDVCRVNVPDDKVRWSATWPEYSPPDYTSKDAKNKSWADGDDLAEIKFNEVDGDVDRRSHKGAYEIGTHGRPLNPEGRCGLMGRGLLGRWGPNHAADPIVSRFHKGQLQFIAIQRGDIVDLFGRVGHPRGNGNVNALQLADLWTSGKELFKGYVDDPRNTDNAWMETIVVNFHDDRGLLDTVKFKAGDDAVNVGWVDVKSDIPLYASHESFIRLLAERF</sequence>
<evidence type="ECO:0008006" key="3">
    <source>
        <dbReference type="Google" id="ProtNLM"/>
    </source>
</evidence>
<keyword evidence="2" id="KW-1185">Reference proteome</keyword>
<dbReference type="STRING" id="34508.A0A4U8USP1"/>
<organism evidence="1 2">
    <name type="scientific">Steinernema carpocapsae</name>
    <name type="common">Entomopathogenic nematode</name>
    <dbReference type="NCBI Taxonomy" id="34508"/>
    <lineage>
        <taxon>Eukaryota</taxon>
        <taxon>Metazoa</taxon>
        <taxon>Ecdysozoa</taxon>
        <taxon>Nematoda</taxon>
        <taxon>Chromadorea</taxon>
        <taxon>Rhabditida</taxon>
        <taxon>Tylenchina</taxon>
        <taxon>Panagrolaimomorpha</taxon>
        <taxon>Strongyloidoidea</taxon>
        <taxon>Steinernematidae</taxon>
        <taxon>Steinernema</taxon>
    </lineage>
</organism>
<dbReference type="EMBL" id="CM016762">
    <property type="protein sequence ID" value="TMS35605.1"/>
    <property type="molecule type" value="Genomic_DNA"/>
</dbReference>
<dbReference type="GO" id="GO:0047631">
    <property type="term" value="F:ADP-ribose diphosphatase activity"/>
    <property type="evidence" value="ECO:0007669"/>
    <property type="project" value="InterPro"/>
</dbReference>
<dbReference type="OrthoDB" id="9972248at2759"/>
<dbReference type="CDD" id="cd03670">
    <property type="entry name" value="NUDIX_ADPRase_Nudt9"/>
    <property type="match status" value="1"/>
</dbReference>
<comment type="caution">
    <text evidence="1">The sequence shown here is derived from an EMBL/GenBank/DDBJ whole genome shotgun (WGS) entry which is preliminary data.</text>
</comment>
<reference evidence="1 2" key="2">
    <citation type="journal article" date="2019" name="G3 (Bethesda)">
        <title>Hybrid Assembly of the Genome of the Entomopathogenic Nematode Steinernema carpocapsae Identifies the X-Chromosome.</title>
        <authorList>
            <person name="Serra L."/>
            <person name="Macchietto M."/>
            <person name="Macias-Munoz A."/>
            <person name="McGill C.J."/>
            <person name="Rodriguez I.M."/>
            <person name="Rodriguez B."/>
            <person name="Murad R."/>
            <person name="Mortazavi A."/>
        </authorList>
    </citation>
    <scope>NUCLEOTIDE SEQUENCE [LARGE SCALE GENOMIC DNA]</scope>
    <source>
        <strain evidence="1 2">ALL</strain>
    </source>
</reference>
<dbReference type="PANTHER" id="PTHR13030:SF8">
    <property type="entry name" value="ADP-RIBOSE PYROPHOSPHATASE, MITOCHONDRIAL"/>
    <property type="match status" value="1"/>
</dbReference>
<evidence type="ECO:0000313" key="2">
    <source>
        <dbReference type="Proteomes" id="UP000298663"/>
    </source>
</evidence>
<dbReference type="Gene3D" id="3.90.79.10">
    <property type="entry name" value="Nucleoside Triphosphate Pyrophosphohydrolase"/>
    <property type="match status" value="1"/>
</dbReference>